<gene>
    <name evidence="1" type="ORF">J1N35_014318</name>
</gene>
<proteinExistence type="predicted"/>
<dbReference type="EMBL" id="JAIQCV010000005">
    <property type="protein sequence ID" value="KAH1097397.1"/>
    <property type="molecule type" value="Genomic_DNA"/>
</dbReference>
<evidence type="ECO:0000313" key="2">
    <source>
        <dbReference type="Proteomes" id="UP000828251"/>
    </source>
</evidence>
<protein>
    <submittedName>
        <fullName evidence="1">Uncharacterized protein</fullName>
    </submittedName>
</protein>
<name>A0A9D3VU27_9ROSI</name>
<dbReference type="Proteomes" id="UP000828251">
    <property type="component" value="Unassembled WGS sequence"/>
</dbReference>
<accession>A0A9D3VU27</accession>
<evidence type="ECO:0000313" key="1">
    <source>
        <dbReference type="EMBL" id="KAH1097397.1"/>
    </source>
</evidence>
<reference evidence="1 2" key="1">
    <citation type="journal article" date="2021" name="Plant Biotechnol. J.">
        <title>Multi-omics assisted identification of the key and species-specific regulatory components of drought-tolerant mechanisms in Gossypium stocksii.</title>
        <authorList>
            <person name="Yu D."/>
            <person name="Ke L."/>
            <person name="Zhang D."/>
            <person name="Wu Y."/>
            <person name="Sun Y."/>
            <person name="Mei J."/>
            <person name="Sun J."/>
            <person name="Sun Y."/>
        </authorList>
    </citation>
    <scope>NUCLEOTIDE SEQUENCE [LARGE SCALE GENOMIC DNA]</scope>
    <source>
        <strain evidence="2">cv. E1</strain>
        <tissue evidence="1">Leaf</tissue>
    </source>
</reference>
<organism evidence="1 2">
    <name type="scientific">Gossypium stocksii</name>
    <dbReference type="NCBI Taxonomy" id="47602"/>
    <lineage>
        <taxon>Eukaryota</taxon>
        <taxon>Viridiplantae</taxon>
        <taxon>Streptophyta</taxon>
        <taxon>Embryophyta</taxon>
        <taxon>Tracheophyta</taxon>
        <taxon>Spermatophyta</taxon>
        <taxon>Magnoliopsida</taxon>
        <taxon>eudicotyledons</taxon>
        <taxon>Gunneridae</taxon>
        <taxon>Pentapetalae</taxon>
        <taxon>rosids</taxon>
        <taxon>malvids</taxon>
        <taxon>Malvales</taxon>
        <taxon>Malvaceae</taxon>
        <taxon>Malvoideae</taxon>
        <taxon>Gossypium</taxon>
    </lineage>
</organism>
<dbReference type="AlphaFoldDB" id="A0A9D3VU27"/>
<keyword evidence="2" id="KW-1185">Reference proteome</keyword>
<dbReference type="OrthoDB" id="1015971at2759"/>
<comment type="caution">
    <text evidence="1">The sequence shown here is derived from an EMBL/GenBank/DDBJ whole genome shotgun (WGS) entry which is preliminary data.</text>
</comment>
<sequence>MLYKYINVDAAWNEEVGNATSDVIFSGHKGMVFASFTTTIMGVLDTPSIKALALSCTIKKALVKVNGVAHYLANWLMDENATLNFGLEYPDFIHRLVLDDIT</sequence>